<dbReference type="PANTHER" id="PTHR43420">
    <property type="entry name" value="ACETYLTRANSFERASE"/>
    <property type="match status" value="1"/>
</dbReference>
<keyword evidence="2" id="KW-0963">Cytoplasm</keyword>
<dbReference type="PANTHER" id="PTHR43420:SF44">
    <property type="entry name" value="ACETYLTRANSFERASE YPEA"/>
    <property type="match status" value="1"/>
</dbReference>
<keyword evidence="4 6" id="KW-0012">Acyltransferase</keyword>
<evidence type="ECO:0000256" key="4">
    <source>
        <dbReference type="ARBA" id="ARBA00023315"/>
    </source>
</evidence>
<proteinExistence type="inferred from homology"/>
<dbReference type="Gene3D" id="3.40.630.30">
    <property type="match status" value="1"/>
</dbReference>
<accession>A0AAU7F975</accession>
<dbReference type="InterPro" id="IPR000182">
    <property type="entry name" value="GNAT_dom"/>
</dbReference>
<evidence type="ECO:0000313" key="6">
    <source>
        <dbReference type="EMBL" id="XBM00165.1"/>
    </source>
</evidence>
<dbReference type="PROSITE" id="PS51186">
    <property type="entry name" value="GNAT"/>
    <property type="match status" value="1"/>
</dbReference>
<dbReference type="EMBL" id="CP157355">
    <property type="protein sequence ID" value="XBM00165.1"/>
    <property type="molecule type" value="Genomic_DNA"/>
</dbReference>
<dbReference type="Pfam" id="PF00583">
    <property type="entry name" value="Acetyltransf_1"/>
    <property type="match status" value="1"/>
</dbReference>
<comment type="similarity">
    <text evidence="1">Belongs to the acetyltransferase family. RimI subfamily.</text>
</comment>
<dbReference type="GO" id="GO:0008999">
    <property type="term" value="F:protein-N-terminal-alanine acetyltransferase activity"/>
    <property type="evidence" value="ECO:0007669"/>
    <property type="project" value="UniProtKB-EC"/>
</dbReference>
<dbReference type="EC" id="2.3.1.266" evidence="6"/>
<reference evidence="6" key="1">
    <citation type="submission" date="2024-05" db="EMBL/GenBank/DDBJ databases">
        <authorList>
            <person name="Yang L."/>
            <person name="Pan L."/>
        </authorList>
    </citation>
    <scope>NUCLEOTIDE SEQUENCE</scope>
    <source>
        <strain evidence="6">FCG-7</strain>
    </source>
</reference>
<dbReference type="NCBIfam" id="TIGR01575">
    <property type="entry name" value="rimI"/>
    <property type="match status" value="1"/>
</dbReference>
<evidence type="ECO:0000256" key="3">
    <source>
        <dbReference type="ARBA" id="ARBA00022679"/>
    </source>
</evidence>
<dbReference type="InterPro" id="IPR016181">
    <property type="entry name" value="Acyl_CoA_acyltransferase"/>
</dbReference>
<dbReference type="GO" id="GO:0005840">
    <property type="term" value="C:ribosome"/>
    <property type="evidence" value="ECO:0007669"/>
    <property type="project" value="UniProtKB-KW"/>
</dbReference>
<keyword evidence="6" id="KW-0687">Ribonucleoprotein</keyword>
<keyword evidence="3 6" id="KW-0808">Transferase</keyword>
<sequence length="180" mass="20089">MSLPKIDTQPHSATLPRFARLETRHVAELADLDESTNPHPWNGKQWLDSLEQHTCLGLWMGDTLAGFSVSMATLDEAELLLIAIAPQWQGQGWGTQLLHYTESTLASEGIAQLFLEVRESNQGARAFYQRHGWHENGRRKNYYPCAPRDIKQENSAQLSREDAILCAKSLCATTLNGASA</sequence>
<name>A0AAU7F975_9NEIS</name>
<dbReference type="CDD" id="cd04301">
    <property type="entry name" value="NAT_SF"/>
    <property type="match status" value="1"/>
</dbReference>
<evidence type="ECO:0000259" key="5">
    <source>
        <dbReference type="PROSITE" id="PS51186"/>
    </source>
</evidence>
<organism evidence="6">
    <name type="scientific">Chitinibacter mangrovi</name>
    <dbReference type="NCBI Taxonomy" id="3153927"/>
    <lineage>
        <taxon>Bacteria</taxon>
        <taxon>Pseudomonadati</taxon>
        <taxon>Pseudomonadota</taxon>
        <taxon>Betaproteobacteria</taxon>
        <taxon>Neisseriales</taxon>
        <taxon>Chitinibacteraceae</taxon>
        <taxon>Chitinibacter</taxon>
    </lineage>
</organism>
<dbReference type="SUPFAM" id="SSF55729">
    <property type="entry name" value="Acyl-CoA N-acyltransferases (Nat)"/>
    <property type="match status" value="1"/>
</dbReference>
<evidence type="ECO:0000256" key="1">
    <source>
        <dbReference type="ARBA" id="ARBA00005395"/>
    </source>
</evidence>
<dbReference type="InterPro" id="IPR006464">
    <property type="entry name" value="AcTrfase_RimI/Ard1"/>
</dbReference>
<dbReference type="AlphaFoldDB" id="A0AAU7F975"/>
<dbReference type="KEGG" id="cmav:ABHF33_14060"/>
<dbReference type="RefSeq" id="WP_348944530.1">
    <property type="nucleotide sequence ID" value="NZ_CP157355.1"/>
</dbReference>
<protein>
    <submittedName>
        <fullName evidence="6">Ribosomal protein S18-alanine N-acetyltransferase</fullName>
        <ecNumber evidence="6">2.3.1.266</ecNumber>
    </submittedName>
</protein>
<dbReference type="InterPro" id="IPR050680">
    <property type="entry name" value="YpeA/RimI_acetyltransf"/>
</dbReference>
<evidence type="ECO:0000256" key="2">
    <source>
        <dbReference type="ARBA" id="ARBA00022490"/>
    </source>
</evidence>
<feature type="domain" description="N-acetyltransferase" evidence="5">
    <location>
        <begin position="16"/>
        <end position="154"/>
    </location>
</feature>
<gene>
    <name evidence="6" type="primary">rimI</name>
    <name evidence="6" type="ORF">ABHF33_14060</name>
</gene>
<keyword evidence="6" id="KW-0689">Ribosomal protein</keyword>